<feature type="signal peptide" evidence="4">
    <location>
        <begin position="1"/>
        <end position="24"/>
    </location>
</feature>
<dbReference type="EMBL" id="QDKG01000002">
    <property type="protein sequence ID" value="PVH25686.1"/>
    <property type="molecule type" value="Genomic_DNA"/>
</dbReference>
<protein>
    <recommendedName>
        <fullName evidence="7">Galactose oxidase</fullName>
    </recommendedName>
</protein>
<evidence type="ECO:0000256" key="4">
    <source>
        <dbReference type="SAM" id="SignalP"/>
    </source>
</evidence>
<evidence type="ECO:0000256" key="2">
    <source>
        <dbReference type="ARBA" id="ARBA00022737"/>
    </source>
</evidence>
<organism evidence="5 6">
    <name type="scientific">Sphingobacterium corticibacter</name>
    <dbReference type="NCBI Taxonomy" id="2171749"/>
    <lineage>
        <taxon>Bacteria</taxon>
        <taxon>Pseudomonadati</taxon>
        <taxon>Bacteroidota</taxon>
        <taxon>Sphingobacteriia</taxon>
        <taxon>Sphingobacteriales</taxon>
        <taxon>Sphingobacteriaceae</taxon>
        <taxon>Sphingobacterium</taxon>
    </lineage>
</organism>
<dbReference type="Pfam" id="PF24681">
    <property type="entry name" value="Kelch_KLHDC2_KLHL20_DRC7"/>
    <property type="match status" value="1"/>
</dbReference>
<keyword evidence="4" id="KW-0732">Signal</keyword>
<dbReference type="SUPFAM" id="SSF117281">
    <property type="entry name" value="Kelch motif"/>
    <property type="match status" value="1"/>
</dbReference>
<evidence type="ECO:0008006" key="7">
    <source>
        <dbReference type="Google" id="ProtNLM"/>
    </source>
</evidence>
<evidence type="ECO:0000256" key="1">
    <source>
        <dbReference type="ARBA" id="ARBA00022441"/>
    </source>
</evidence>
<name>A0A2T8HJQ2_9SPHI</name>
<evidence type="ECO:0000256" key="3">
    <source>
        <dbReference type="SAM" id="MobiDB-lite"/>
    </source>
</evidence>
<gene>
    <name evidence="5" type="ORF">DC487_07020</name>
</gene>
<dbReference type="OrthoDB" id="103335at2"/>
<reference evidence="5 6" key="1">
    <citation type="submission" date="2018-04" db="EMBL/GenBank/DDBJ databases">
        <title>Sphingobacterium cortibacter sp. nov.</title>
        <authorList>
            <person name="Li Y."/>
        </authorList>
    </citation>
    <scope>NUCLEOTIDE SEQUENCE [LARGE SCALE GENOMIC DNA]</scope>
    <source>
        <strain evidence="5 6">2c-3</strain>
    </source>
</reference>
<proteinExistence type="predicted"/>
<dbReference type="Gene3D" id="2.120.10.80">
    <property type="entry name" value="Kelch-type beta propeller"/>
    <property type="match status" value="1"/>
</dbReference>
<feature type="region of interest" description="Disordered" evidence="3">
    <location>
        <begin position="22"/>
        <end position="47"/>
    </location>
</feature>
<keyword evidence="2" id="KW-0677">Repeat</keyword>
<keyword evidence="6" id="KW-1185">Reference proteome</keyword>
<dbReference type="Proteomes" id="UP000245627">
    <property type="component" value="Unassembled WGS sequence"/>
</dbReference>
<keyword evidence="1" id="KW-0880">Kelch repeat</keyword>
<sequence>MKKKNWLALLLVGAIATTSFQSCSSDDDETTTGDTGPTEWTRSTVAPGDPREGAASFVINNQAFLVGGYNATRAILQDAWAFNGSQWEPKADFSGPARHRAVGFSIGDAGFVGTGFDGTNALKDFYRFDAAANTWTQIADFPGEARFGAVAFSLGGNGYVGLGETPAGRTFSDIYRYNPTNDTWTLVPTQFGWTRSGAFAFVIGNKAYVGGGRFNNQLPEDFFSFDGTTWTKLNDLNRNDASQTYDVRRQNTSTFVIGGQGYVVSGRGPAGLVANVWKYDPGSDIWSNEHQAVQGSGAREKAVGFAIGNNGYITTGSAGTGREQFYSETLVFTPVR</sequence>
<evidence type="ECO:0000313" key="5">
    <source>
        <dbReference type="EMBL" id="PVH25686.1"/>
    </source>
</evidence>
<dbReference type="PROSITE" id="PS51257">
    <property type="entry name" value="PROKAR_LIPOPROTEIN"/>
    <property type="match status" value="1"/>
</dbReference>
<comment type="caution">
    <text evidence="5">The sequence shown here is derived from an EMBL/GenBank/DDBJ whole genome shotgun (WGS) entry which is preliminary data.</text>
</comment>
<dbReference type="InterPro" id="IPR015915">
    <property type="entry name" value="Kelch-typ_b-propeller"/>
</dbReference>
<accession>A0A2T8HJQ2</accession>
<dbReference type="AlphaFoldDB" id="A0A2T8HJQ2"/>
<feature type="chain" id="PRO_5015669305" description="Galactose oxidase" evidence="4">
    <location>
        <begin position="25"/>
        <end position="336"/>
    </location>
</feature>
<feature type="compositionally biased region" description="Low complexity" evidence="3">
    <location>
        <begin position="32"/>
        <end position="41"/>
    </location>
</feature>
<dbReference type="PANTHER" id="PTHR24412:SF489">
    <property type="entry name" value="RING FINGER DOMAIN AND KELCH REPEAT-CONTAINING PROTEIN DDB_G0271372"/>
    <property type="match status" value="1"/>
</dbReference>
<evidence type="ECO:0000313" key="6">
    <source>
        <dbReference type="Proteomes" id="UP000245627"/>
    </source>
</evidence>
<dbReference type="RefSeq" id="WP_116775257.1">
    <property type="nucleotide sequence ID" value="NZ_QDKG01000002.1"/>
</dbReference>
<dbReference type="PANTHER" id="PTHR24412">
    <property type="entry name" value="KELCH PROTEIN"/>
    <property type="match status" value="1"/>
</dbReference>